<dbReference type="AlphaFoldDB" id="A0A5N6U3M0"/>
<protein>
    <recommendedName>
        <fullName evidence="4">Secreted protein</fullName>
    </recommendedName>
</protein>
<dbReference type="EMBL" id="ML742044">
    <property type="protein sequence ID" value="KAE8153029.1"/>
    <property type="molecule type" value="Genomic_DNA"/>
</dbReference>
<keyword evidence="1" id="KW-0732">Signal</keyword>
<accession>A0A5N6U3M0</accession>
<feature type="signal peptide" evidence="1">
    <location>
        <begin position="1"/>
        <end position="34"/>
    </location>
</feature>
<organism evidence="2 3">
    <name type="scientific">Aspergillus avenaceus</name>
    <dbReference type="NCBI Taxonomy" id="36643"/>
    <lineage>
        <taxon>Eukaryota</taxon>
        <taxon>Fungi</taxon>
        <taxon>Dikarya</taxon>
        <taxon>Ascomycota</taxon>
        <taxon>Pezizomycotina</taxon>
        <taxon>Eurotiomycetes</taxon>
        <taxon>Eurotiomycetidae</taxon>
        <taxon>Eurotiales</taxon>
        <taxon>Aspergillaceae</taxon>
        <taxon>Aspergillus</taxon>
        <taxon>Aspergillus subgen. Circumdati</taxon>
    </lineage>
</organism>
<sequence length="87" mass="9850">MNEPWLSPYELGSTVRFFILGSWLLLTVAQAAQASGAYSRMMTSHKMIYKILIPYRSPPTQGEPVHYSIFLVCVADRSQRHGLSFSI</sequence>
<evidence type="ECO:0000256" key="1">
    <source>
        <dbReference type="SAM" id="SignalP"/>
    </source>
</evidence>
<reference evidence="2 3" key="1">
    <citation type="submission" date="2019-04" db="EMBL/GenBank/DDBJ databases">
        <title>Friends and foes A comparative genomics study of 23 Aspergillus species from section Flavi.</title>
        <authorList>
            <consortium name="DOE Joint Genome Institute"/>
            <person name="Kjaerbolling I."/>
            <person name="Vesth T."/>
            <person name="Frisvad J.C."/>
            <person name="Nybo J.L."/>
            <person name="Theobald S."/>
            <person name="Kildgaard S."/>
            <person name="Isbrandt T."/>
            <person name="Kuo A."/>
            <person name="Sato A."/>
            <person name="Lyhne E.K."/>
            <person name="Kogle M.E."/>
            <person name="Wiebenga A."/>
            <person name="Kun R.S."/>
            <person name="Lubbers R.J."/>
            <person name="Makela M.R."/>
            <person name="Barry K."/>
            <person name="Chovatia M."/>
            <person name="Clum A."/>
            <person name="Daum C."/>
            <person name="Haridas S."/>
            <person name="He G."/>
            <person name="LaButti K."/>
            <person name="Lipzen A."/>
            <person name="Mondo S."/>
            <person name="Riley R."/>
            <person name="Salamov A."/>
            <person name="Simmons B.A."/>
            <person name="Magnuson J.K."/>
            <person name="Henrissat B."/>
            <person name="Mortensen U.H."/>
            <person name="Larsen T.O."/>
            <person name="Devries R.P."/>
            <person name="Grigoriev I.V."/>
            <person name="Machida M."/>
            <person name="Baker S.E."/>
            <person name="Andersen M.R."/>
        </authorList>
    </citation>
    <scope>NUCLEOTIDE SEQUENCE [LARGE SCALE GENOMIC DNA]</scope>
    <source>
        <strain evidence="2 3">IBT 18842</strain>
    </source>
</reference>
<proteinExistence type="predicted"/>
<gene>
    <name evidence="2" type="ORF">BDV25DRAFT_150101</name>
</gene>
<keyword evidence="3" id="KW-1185">Reference proteome</keyword>
<evidence type="ECO:0000313" key="2">
    <source>
        <dbReference type="EMBL" id="KAE8153029.1"/>
    </source>
</evidence>
<name>A0A5N6U3M0_ASPAV</name>
<evidence type="ECO:0008006" key="4">
    <source>
        <dbReference type="Google" id="ProtNLM"/>
    </source>
</evidence>
<dbReference type="Proteomes" id="UP000325780">
    <property type="component" value="Unassembled WGS sequence"/>
</dbReference>
<evidence type="ECO:0000313" key="3">
    <source>
        <dbReference type="Proteomes" id="UP000325780"/>
    </source>
</evidence>
<feature type="chain" id="PRO_5024901628" description="Secreted protein" evidence="1">
    <location>
        <begin position="35"/>
        <end position="87"/>
    </location>
</feature>